<dbReference type="InterPro" id="IPR012337">
    <property type="entry name" value="RNaseH-like_sf"/>
</dbReference>
<dbReference type="STRING" id="62062.ENSHHUP00000014007"/>
<dbReference type="Proteomes" id="UP000314982">
    <property type="component" value="Unassembled WGS sequence"/>
</dbReference>
<dbReference type="PANTHER" id="PTHR12801">
    <property type="entry name" value="RNA EXONUCLEASE REXO1 / RECO3 FAMILY MEMBER-RELATED"/>
    <property type="match status" value="1"/>
</dbReference>
<evidence type="ECO:0000256" key="1">
    <source>
        <dbReference type="ARBA" id="ARBA00022722"/>
    </source>
</evidence>
<accession>A0A4W5KD27</accession>
<dbReference type="InterPro" id="IPR036397">
    <property type="entry name" value="RNaseH_sf"/>
</dbReference>
<dbReference type="Ensembl" id="ENSHHUT00000014474.1">
    <property type="protein sequence ID" value="ENSHHUP00000014007.1"/>
    <property type="gene ID" value="ENSHHUG00000008661.1"/>
</dbReference>
<dbReference type="GO" id="GO:0003676">
    <property type="term" value="F:nucleic acid binding"/>
    <property type="evidence" value="ECO:0007669"/>
    <property type="project" value="InterPro"/>
</dbReference>
<reference evidence="4" key="2">
    <citation type="submission" date="2025-08" db="UniProtKB">
        <authorList>
            <consortium name="Ensembl"/>
        </authorList>
    </citation>
    <scope>IDENTIFICATION</scope>
</reference>
<keyword evidence="2" id="KW-0378">Hydrolase</keyword>
<dbReference type="GO" id="GO:0005634">
    <property type="term" value="C:nucleus"/>
    <property type="evidence" value="ECO:0007669"/>
    <property type="project" value="TreeGrafter"/>
</dbReference>
<organism evidence="4 5">
    <name type="scientific">Hucho hucho</name>
    <name type="common">huchen</name>
    <dbReference type="NCBI Taxonomy" id="62062"/>
    <lineage>
        <taxon>Eukaryota</taxon>
        <taxon>Metazoa</taxon>
        <taxon>Chordata</taxon>
        <taxon>Craniata</taxon>
        <taxon>Vertebrata</taxon>
        <taxon>Euteleostomi</taxon>
        <taxon>Actinopterygii</taxon>
        <taxon>Neopterygii</taxon>
        <taxon>Teleostei</taxon>
        <taxon>Protacanthopterygii</taxon>
        <taxon>Salmoniformes</taxon>
        <taxon>Salmonidae</taxon>
        <taxon>Salmoninae</taxon>
        <taxon>Hucho</taxon>
    </lineage>
</organism>
<feature type="region of interest" description="Disordered" evidence="3">
    <location>
        <begin position="125"/>
        <end position="152"/>
    </location>
</feature>
<dbReference type="Gene3D" id="3.30.420.10">
    <property type="entry name" value="Ribonuclease H-like superfamily/Ribonuclease H"/>
    <property type="match status" value="1"/>
</dbReference>
<dbReference type="AlphaFoldDB" id="A0A4W5KD27"/>
<reference evidence="4" key="3">
    <citation type="submission" date="2025-09" db="UniProtKB">
        <authorList>
            <consortium name="Ensembl"/>
        </authorList>
    </citation>
    <scope>IDENTIFICATION</scope>
</reference>
<dbReference type="SUPFAM" id="SSF53098">
    <property type="entry name" value="Ribonuclease H-like"/>
    <property type="match status" value="1"/>
</dbReference>
<proteinExistence type="predicted"/>
<protein>
    <recommendedName>
        <fullName evidence="6">Exonuclease domain-containing protein</fullName>
    </recommendedName>
</protein>
<keyword evidence="5" id="KW-1185">Reference proteome</keyword>
<name>A0A4W5KD27_9TELE</name>
<sequence length="152" mass="17649">MLQPITTTLREVQSKLKKVLPRDAVLVGHSLDNDLRALNLIHPHVIDTSLLYRREFGQRFKLKVLAETVLKKQIQTEETKGHDPTEDAQAALELAQYFIHTGPRQVHDTQRQVHDTHTQTLDHDRYTTHTHRHWTTTGTRHTHTDTGPRQVH</sequence>
<evidence type="ECO:0008006" key="6">
    <source>
        <dbReference type="Google" id="ProtNLM"/>
    </source>
</evidence>
<dbReference type="GeneTree" id="ENSGT00940000161162"/>
<reference evidence="5" key="1">
    <citation type="submission" date="2018-06" db="EMBL/GenBank/DDBJ databases">
        <title>Genome assembly of Danube salmon.</title>
        <authorList>
            <person name="Macqueen D.J."/>
            <person name="Gundappa M.K."/>
        </authorList>
    </citation>
    <scope>NUCLEOTIDE SEQUENCE [LARGE SCALE GENOMIC DNA]</scope>
</reference>
<evidence type="ECO:0000256" key="3">
    <source>
        <dbReference type="SAM" id="MobiDB-lite"/>
    </source>
</evidence>
<evidence type="ECO:0000313" key="5">
    <source>
        <dbReference type="Proteomes" id="UP000314982"/>
    </source>
</evidence>
<evidence type="ECO:0000313" key="4">
    <source>
        <dbReference type="Ensembl" id="ENSHHUP00000014007.1"/>
    </source>
</evidence>
<dbReference type="GO" id="GO:0004527">
    <property type="term" value="F:exonuclease activity"/>
    <property type="evidence" value="ECO:0007669"/>
    <property type="project" value="InterPro"/>
</dbReference>
<dbReference type="InterPro" id="IPR047021">
    <property type="entry name" value="REXO1/3/4-like"/>
</dbReference>
<evidence type="ECO:0000256" key="2">
    <source>
        <dbReference type="ARBA" id="ARBA00022801"/>
    </source>
</evidence>
<keyword evidence="1" id="KW-0540">Nuclease</keyword>
<dbReference type="PANTHER" id="PTHR12801:SF82">
    <property type="entry name" value="RNA EXONUCLEASE 5"/>
    <property type="match status" value="1"/>
</dbReference>